<dbReference type="KEGG" id="fte:Fluta_3870"/>
<evidence type="ECO:0000313" key="2">
    <source>
        <dbReference type="EMBL" id="AEA45836.1"/>
    </source>
</evidence>
<keyword evidence="2" id="KW-0808">Transferase</keyword>
<dbReference type="GO" id="GO:0016747">
    <property type="term" value="F:acyltransferase activity, transferring groups other than amino-acyl groups"/>
    <property type="evidence" value="ECO:0007669"/>
    <property type="project" value="InterPro"/>
</dbReference>
<dbReference type="PROSITE" id="PS51186">
    <property type="entry name" value="GNAT"/>
    <property type="match status" value="1"/>
</dbReference>
<dbReference type="STRING" id="755732.Fluta_3870"/>
<feature type="domain" description="N-acetyltransferase" evidence="1">
    <location>
        <begin position="11"/>
        <end position="177"/>
    </location>
</feature>
<organism evidence="2 3">
    <name type="scientific">Fluviicola taffensis (strain DSM 16823 / NCIMB 13979 / RW262)</name>
    <dbReference type="NCBI Taxonomy" id="755732"/>
    <lineage>
        <taxon>Bacteria</taxon>
        <taxon>Pseudomonadati</taxon>
        <taxon>Bacteroidota</taxon>
        <taxon>Flavobacteriia</taxon>
        <taxon>Flavobacteriales</taxon>
        <taxon>Crocinitomicaceae</taxon>
        <taxon>Fluviicola</taxon>
    </lineage>
</organism>
<dbReference type="Proteomes" id="UP000007463">
    <property type="component" value="Chromosome"/>
</dbReference>
<dbReference type="InterPro" id="IPR051531">
    <property type="entry name" value="N-acetyltransferase"/>
</dbReference>
<name>F2IH22_FLUTR</name>
<proteinExistence type="predicted"/>
<dbReference type="Gene3D" id="3.40.630.30">
    <property type="match status" value="1"/>
</dbReference>
<dbReference type="Pfam" id="PF13302">
    <property type="entry name" value="Acetyltransf_3"/>
    <property type="match status" value="1"/>
</dbReference>
<evidence type="ECO:0000313" key="3">
    <source>
        <dbReference type="Proteomes" id="UP000007463"/>
    </source>
</evidence>
<dbReference type="eggNOG" id="COG1670">
    <property type="taxonomic scope" value="Bacteria"/>
</dbReference>
<dbReference type="EMBL" id="CP002542">
    <property type="protein sequence ID" value="AEA45836.1"/>
    <property type="molecule type" value="Genomic_DNA"/>
</dbReference>
<sequence length="182" mass="21370">MNELILKTNRLVLLELNLADIDKIHTLHSLPETDEFNTMGIPENREVTEKIVTDWLNIQKQESPDRYTFKIECDTDFVGLIGLKNTVISNYRTAEVWYKLHKDFWGNGYATEAVTRILEFCFSELNLHRVESGCAIENIGSIRVLEKVGMIREGRKRKKLPIRGEWKDNYFYAILEEDFRLI</sequence>
<accession>F2IH22</accession>
<dbReference type="RefSeq" id="WP_013688594.1">
    <property type="nucleotide sequence ID" value="NC_015321.1"/>
</dbReference>
<keyword evidence="3" id="KW-1185">Reference proteome</keyword>
<dbReference type="InterPro" id="IPR000182">
    <property type="entry name" value="GNAT_dom"/>
</dbReference>
<evidence type="ECO:0000259" key="1">
    <source>
        <dbReference type="PROSITE" id="PS51186"/>
    </source>
</evidence>
<reference evidence="3" key="2">
    <citation type="submission" date="2011-02" db="EMBL/GenBank/DDBJ databases">
        <title>The complete genome of Fluviicola taffensis DSM 16823.</title>
        <authorList>
            <consortium name="US DOE Joint Genome Institute (JGI-PGF)"/>
            <person name="Lucas S."/>
            <person name="Copeland A."/>
            <person name="Lapidus A."/>
            <person name="Bruce D."/>
            <person name="Goodwin L."/>
            <person name="Pitluck S."/>
            <person name="Kyrpides N."/>
            <person name="Mavromatis K."/>
            <person name="Ivanova N."/>
            <person name="Mikhailova N."/>
            <person name="Pagani I."/>
            <person name="Chertkov O."/>
            <person name="Detter J.C."/>
            <person name="Han C."/>
            <person name="Tapia R."/>
            <person name="Land M."/>
            <person name="Hauser L."/>
            <person name="Markowitz V."/>
            <person name="Cheng J.-F."/>
            <person name="Hugenholtz P."/>
            <person name="Woyke T."/>
            <person name="Wu D."/>
            <person name="Tindall B."/>
            <person name="Pomrenke H.G."/>
            <person name="Brambilla E."/>
            <person name="Klenk H.-P."/>
            <person name="Eisen J.A."/>
        </authorList>
    </citation>
    <scope>NUCLEOTIDE SEQUENCE [LARGE SCALE GENOMIC DNA]</scope>
    <source>
        <strain evidence="3">DSM 16823 / RW262 / RW262</strain>
    </source>
</reference>
<gene>
    <name evidence="2" type="ordered locus">Fluta_3870</name>
</gene>
<protein>
    <submittedName>
        <fullName evidence="2">GCN5-related N-acetyltransferase</fullName>
    </submittedName>
</protein>
<dbReference type="HOGENOM" id="CLU_013985_3_6_10"/>
<dbReference type="SUPFAM" id="SSF55729">
    <property type="entry name" value="Acyl-CoA N-acyltransferases (Nat)"/>
    <property type="match status" value="1"/>
</dbReference>
<dbReference type="PANTHER" id="PTHR43792">
    <property type="entry name" value="GNAT FAMILY, PUTATIVE (AFU_ORTHOLOGUE AFUA_3G00765)-RELATED-RELATED"/>
    <property type="match status" value="1"/>
</dbReference>
<dbReference type="AlphaFoldDB" id="F2IH22"/>
<reference evidence="2 3" key="1">
    <citation type="journal article" date="2011" name="Stand. Genomic Sci.">
        <title>Complete genome sequence of the gliding freshwater bacterium Fluviicola taffensis type strain (RW262).</title>
        <authorList>
            <person name="Woyke T."/>
            <person name="Chertkov O."/>
            <person name="Lapidus A."/>
            <person name="Nolan M."/>
            <person name="Lucas S."/>
            <person name="Del Rio T.G."/>
            <person name="Tice H."/>
            <person name="Cheng J.F."/>
            <person name="Tapia R."/>
            <person name="Han C."/>
            <person name="Goodwin L."/>
            <person name="Pitluck S."/>
            <person name="Liolios K."/>
            <person name="Pagani I."/>
            <person name="Ivanova N."/>
            <person name="Huntemann M."/>
            <person name="Mavromatis K."/>
            <person name="Mikhailova N."/>
            <person name="Pati A."/>
            <person name="Chen A."/>
            <person name="Palaniappan K."/>
            <person name="Land M."/>
            <person name="Hauser L."/>
            <person name="Brambilla E.M."/>
            <person name="Rohde M."/>
            <person name="Mwirichia R."/>
            <person name="Sikorski J."/>
            <person name="Tindall B.J."/>
            <person name="Goker M."/>
            <person name="Bristow J."/>
            <person name="Eisen J.A."/>
            <person name="Markowitz V."/>
            <person name="Hugenholtz P."/>
            <person name="Klenk H.P."/>
            <person name="Kyrpides N.C."/>
        </authorList>
    </citation>
    <scope>NUCLEOTIDE SEQUENCE [LARGE SCALE GENOMIC DNA]</scope>
    <source>
        <strain evidence="3">DSM 16823 / RW262 / RW262</strain>
    </source>
</reference>
<dbReference type="OrthoDB" id="9811523at2"/>
<dbReference type="InterPro" id="IPR016181">
    <property type="entry name" value="Acyl_CoA_acyltransferase"/>
</dbReference>